<dbReference type="AlphaFoldDB" id="A0A2T0RUW9"/>
<sequence>MTHLELAADHGHPVAQAPAADSPLAIRGLTVSYGEKPAVFSIDATIAPGSMTAIVGPNGAGKSTMLKAALGVVSPLSGTVTVFGQPLDIQRARVAYVPQRASIDWDFPARVIDVVLMGLSRELGLLGRVRDSHRKTALDCLSRVGMTDFAERQIGQLSGGQQQRVFLARALAQEADLYLLDEPFAGVDAATEKAIIDVLKSLKDQGRTVVAVHHDLSTVTEYFDHVFLINVRKVAEGPVETTFTSANLQDAYGGRLGTGQIEELALAAG</sequence>
<dbReference type="SUPFAM" id="SSF52540">
    <property type="entry name" value="P-loop containing nucleoside triphosphate hydrolases"/>
    <property type="match status" value="1"/>
</dbReference>
<feature type="domain" description="ABC transporter" evidence="7">
    <location>
        <begin position="24"/>
        <end position="256"/>
    </location>
</feature>
<keyword evidence="5" id="KW-0864">Zinc transport</keyword>
<dbReference type="GO" id="GO:0005524">
    <property type="term" value="F:ATP binding"/>
    <property type="evidence" value="ECO:0007669"/>
    <property type="project" value="UniProtKB-KW"/>
</dbReference>
<dbReference type="Pfam" id="PF00005">
    <property type="entry name" value="ABC_tran"/>
    <property type="match status" value="1"/>
</dbReference>
<dbReference type="PANTHER" id="PTHR42734:SF5">
    <property type="entry name" value="IRON TRANSPORT SYSTEM ATP-BINDING PROTEIN HI_0361-RELATED"/>
    <property type="match status" value="1"/>
</dbReference>
<evidence type="ECO:0000259" key="7">
    <source>
        <dbReference type="PROSITE" id="PS50893"/>
    </source>
</evidence>
<proteinExistence type="inferred from homology"/>
<keyword evidence="3" id="KW-0547">Nucleotide-binding</keyword>
<protein>
    <submittedName>
        <fullName evidence="8">Manganese/zinc/iron transport system ATP-binding protein</fullName>
    </submittedName>
</protein>
<dbReference type="InterPro" id="IPR050153">
    <property type="entry name" value="Metal_Ion_Import_ABC"/>
</dbReference>
<dbReference type="PANTHER" id="PTHR42734">
    <property type="entry name" value="METAL TRANSPORT SYSTEM ATP-BINDING PROTEIN TM_0124-RELATED"/>
    <property type="match status" value="1"/>
</dbReference>
<evidence type="ECO:0000256" key="6">
    <source>
        <dbReference type="ARBA" id="ARBA00023065"/>
    </source>
</evidence>
<dbReference type="InterPro" id="IPR003439">
    <property type="entry name" value="ABC_transporter-like_ATP-bd"/>
</dbReference>
<evidence type="ECO:0000256" key="3">
    <source>
        <dbReference type="ARBA" id="ARBA00022741"/>
    </source>
</evidence>
<dbReference type="Gene3D" id="3.40.50.300">
    <property type="entry name" value="P-loop containing nucleotide triphosphate hydrolases"/>
    <property type="match status" value="1"/>
</dbReference>
<gene>
    <name evidence="8" type="ORF">CLV78_102123</name>
</gene>
<keyword evidence="2" id="KW-0813">Transport</keyword>
<dbReference type="InterPro" id="IPR017871">
    <property type="entry name" value="ABC_transporter-like_CS"/>
</dbReference>
<evidence type="ECO:0000256" key="5">
    <source>
        <dbReference type="ARBA" id="ARBA00022906"/>
    </source>
</evidence>
<dbReference type="PROSITE" id="PS00211">
    <property type="entry name" value="ABC_TRANSPORTER_1"/>
    <property type="match status" value="1"/>
</dbReference>
<dbReference type="CDD" id="cd03235">
    <property type="entry name" value="ABC_Metallic_Cations"/>
    <property type="match status" value="1"/>
</dbReference>
<comment type="similarity">
    <text evidence="1">Belongs to the ABC transporter superfamily.</text>
</comment>
<evidence type="ECO:0000313" key="8">
    <source>
        <dbReference type="EMBL" id="PRY24950.1"/>
    </source>
</evidence>
<accession>A0A2T0RUW9</accession>
<dbReference type="SMART" id="SM00382">
    <property type="entry name" value="AAA"/>
    <property type="match status" value="1"/>
</dbReference>
<keyword evidence="5" id="KW-0862">Zinc</keyword>
<dbReference type="GO" id="GO:0016887">
    <property type="term" value="F:ATP hydrolysis activity"/>
    <property type="evidence" value="ECO:0007669"/>
    <property type="project" value="InterPro"/>
</dbReference>
<dbReference type="PROSITE" id="PS50893">
    <property type="entry name" value="ABC_TRANSPORTER_2"/>
    <property type="match status" value="1"/>
</dbReference>
<evidence type="ECO:0000256" key="4">
    <source>
        <dbReference type="ARBA" id="ARBA00022840"/>
    </source>
</evidence>
<dbReference type="InterPro" id="IPR027417">
    <property type="entry name" value="P-loop_NTPase"/>
</dbReference>
<reference evidence="8 9" key="1">
    <citation type="submission" date="2018-03" db="EMBL/GenBank/DDBJ databases">
        <title>Genomic Encyclopedia of Archaeal and Bacterial Type Strains, Phase II (KMG-II): from individual species to whole genera.</title>
        <authorList>
            <person name="Goeker M."/>
        </authorList>
    </citation>
    <scope>NUCLEOTIDE SEQUENCE [LARGE SCALE GENOMIC DNA]</scope>
    <source>
        <strain evidence="8 9">DSM 29328</strain>
    </source>
</reference>
<name>A0A2T0RUW9_9RHOB</name>
<dbReference type="OrthoDB" id="9806726at2"/>
<keyword evidence="6" id="KW-0406">Ion transport</keyword>
<keyword evidence="9" id="KW-1185">Reference proteome</keyword>
<keyword evidence="4 8" id="KW-0067">ATP-binding</keyword>
<dbReference type="GO" id="GO:0006829">
    <property type="term" value="P:zinc ion transport"/>
    <property type="evidence" value="ECO:0007669"/>
    <property type="project" value="UniProtKB-KW"/>
</dbReference>
<dbReference type="FunFam" id="3.40.50.300:FF:000134">
    <property type="entry name" value="Iron-enterobactin ABC transporter ATP-binding protein"/>
    <property type="match status" value="1"/>
</dbReference>
<evidence type="ECO:0000256" key="1">
    <source>
        <dbReference type="ARBA" id="ARBA00005417"/>
    </source>
</evidence>
<dbReference type="EMBL" id="PVTD01000002">
    <property type="protein sequence ID" value="PRY24950.1"/>
    <property type="molecule type" value="Genomic_DNA"/>
</dbReference>
<evidence type="ECO:0000256" key="2">
    <source>
        <dbReference type="ARBA" id="ARBA00022448"/>
    </source>
</evidence>
<comment type="caution">
    <text evidence="8">The sequence shown here is derived from an EMBL/GenBank/DDBJ whole genome shotgun (WGS) entry which is preliminary data.</text>
</comment>
<organism evidence="8 9">
    <name type="scientific">Aliiruegeria haliotis</name>
    <dbReference type="NCBI Taxonomy" id="1280846"/>
    <lineage>
        <taxon>Bacteria</taxon>
        <taxon>Pseudomonadati</taxon>
        <taxon>Pseudomonadota</taxon>
        <taxon>Alphaproteobacteria</taxon>
        <taxon>Rhodobacterales</taxon>
        <taxon>Roseobacteraceae</taxon>
        <taxon>Aliiruegeria</taxon>
    </lineage>
</organism>
<dbReference type="InterPro" id="IPR003593">
    <property type="entry name" value="AAA+_ATPase"/>
</dbReference>
<evidence type="ECO:0000313" key="9">
    <source>
        <dbReference type="Proteomes" id="UP000239480"/>
    </source>
</evidence>
<dbReference type="RefSeq" id="WP_106203894.1">
    <property type="nucleotide sequence ID" value="NZ_PVTD01000002.1"/>
</dbReference>
<dbReference type="Proteomes" id="UP000239480">
    <property type="component" value="Unassembled WGS sequence"/>
</dbReference>